<dbReference type="AlphaFoldDB" id="A0AAV7LP74"/>
<sequence>MFRNRRRQPAKSTSGKTTKQSAQEIFAPKGHPANSGGPLDTVQARQEQAPSSPLRRTQHAGPRTPSHNLQSPQGHSHTSNDETPPSAAQRPGVPTQAHARQRQSTHHRRTSLQRGEAKKGFTAPASWLTPPARSGRRRPPSHQGPAPAPQKHAARQSAHAGLPRPTPGTQPPSHPRGSWPTGSCITILPGTNPMPPARVRTSGTQPSRNQAPTLPASRPRQARRLTHTALQHLSTVQAAVRSDRRKASAGRAQMPPPDVSALWTAAMPPRAHHFLLPTTEGNPKSP</sequence>
<feature type="compositionally biased region" description="Polar residues" evidence="1">
    <location>
        <begin position="10"/>
        <end position="23"/>
    </location>
</feature>
<name>A0AAV7LP74_PLEWA</name>
<feature type="region of interest" description="Disordered" evidence="1">
    <location>
        <begin position="237"/>
        <end position="261"/>
    </location>
</feature>
<feature type="compositionally biased region" description="Basic residues" evidence="1">
    <location>
        <begin position="99"/>
        <end position="111"/>
    </location>
</feature>
<accession>A0AAV7LP74</accession>
<evidence type="ECO:0000313" key="3">
    <source>
        <dbReference type="Proteomes" id="UP001066276"/>
    </source>
</evidence>
<evidence type="ECO:0000256" key="1">
    <source>
        <dbReference type="SAM" id="MobiDB-lite"/>
    </source>
</evidence>
<proteinExistence type="predicted"/>
<feature type="compositionally biased region" description="Pro residues" evidence="1">
    <location>
        <begin position="164"/>
        <end position="174"/>
    </location>
</feature>
<dbReference type="Proteomes" id="UP001066276">
    <property type="component" value="Chromosome 11"/>
</dbReference>
<comment type="caution">
    <text evidence="2">The sequence shown here is derived from an EMBL/GenBank/DDBJ whole genome shotgun (WGS) entry which is preliminary data.</text>
</comment>
<dbReference type="EMBL" id="JANPWB010000015">
    <property type="protein sequence ID" value="KAJ1093366.1"/>
    <property type="molecule type" value="Genomic_DNA"/>
</dbReference>
<reference evidence="2" key="1">
    <citation type="journal article" date="2022" name="bioRxiv">
        <title>Sequencing and chromosome-scale assembly of the giantPleurodeles waltlgenome.</title>
        <authorList>
            <person name="Brown T."/>
            <person name="Elewa A."/>
            <person name="Iarovenko S."/>
            <person name="Subramanian E."/>
            <person name="Araus A.J."/>
            <person name="Petzold A."/>
            <person name="Susuki M."/>
            <person name="Suzuki K.-i.T."/>
            <person name="Hayashi T."/>
            <person name="Toyoda A."/>
            <person name="Oliveira C."/>
            <person name="Osipova E."/>
            <person name="Leigh N.D."/>
            <person name="Simon A."/>
            <person name="Yun M.H."/>
        </authorList>
    </citation>
    <scope>NUCLEOTIDE SEQUENCE</scope>
    <source>
        <strain evidence="2">20211129_DDA</strain>
        <tissue evidence="2">Liver</tissue>
    </source>
</reference>
<keyword evidence="3" id="KW-1185">Reference proteome</keyword>
<feature type="compositionally biased region" description="Polar residues" evidence="1">
    <location>
        <begin position="43"/>
        <end position="55"/>
    </location>
</feature>
<feature type="compositionally biased region" description="Polar residues" evidence="1">
    <location>
        <begin position="201"/>
        <end position="212"/>
    </location>
</feature>
<gene>
    <name evidence="2" type="ORF">NDU88_006467</name>
</gene>
<evidence type="ECO:0000313" key="2">
    <source>
        <dbReference type="EMBL" id="KAJ1093366.1"/>
    </source>
</evidence>
<feature type="region of interest" description="Disordered" evidence="1">
    <location>
        <begin position="1"/>
        <end position="221"/>
    </location>
</feature>
<organism evidence="2 3">
    <name type="scientific">Pleurodeles waltl</name>
    <name type="common">Iberian ribbed newt</name>
    <dbReference type="NCBI Taxonomy" id="8319"/>
    <lineage>
        <taxon>Eukaryota</taxon>
        <taxon>Metazoa</taxon>
        <taxon>Chordata</taxon>
        <taxon>Craniata</taxon>
        <taxon>Vertebrata</taxon>
        <taxon>Euteleostomi</taxon>
        <taxon>Amphibia</taxon>
        <taxon>Batrachia</taxon>
        <taxon>Caudata</taxon>
        <taxon>Salamandroidea</taxon>
        <taxon>Salamandridae</taxon>
        <taxon>Pleurodelinae</taxon>
        <taxon>Pleurodeles</taxon>
    </lineage>
</organism>
<protein>
    <submittedName>
        <fullName evidence="2">Uncharacterized protein</fullName>
    </submittedName>
</protein>
<feature type="compositionally biased region" description="Polar residues" evidence="1">
    <location>
        <begin position="65"/>
        <end position="83"/>
    </location>
</feature>